<dbReference type="GO" id="GO:0046872">
    <property type="term" value="F:metal ion binding"/>
    <property type="evidence" value="ECO:0007669"/>
    <property type="project" value="UniProtKB-KW"/>
</dbReference>
<evidence type="ECO:0000256" key="6">
    <source>
        <dbReference type="ARBA" id="ARBA00022967"/>
    </source>
</evidence>
<keyword evidence="9" id="KW-1185">Reference proteome</keyword>
<evidence type="ECO:0000256" key="7">
    <source>
        <dbReference type="SAM" id="Phobius"/>
    </source>
</evidence>
<keyword evidence="2" id="KW-0479">Metal-binding</keyword>
<proteinExistence type="predicted"/>
<dbReference type="SUPFAM" id="SSF81653">
    <property type="entry name" value="Calcium ATPase, transduction domain A"/>
    <property type="match status" value="1"/>
</dbReference>
<evidence type="ECO:0000313" key="9">
    <source>
        <dbReference type="Proteomes" id="UP000031036"/>
    </source>
</evidence>
<keyword evidence="7" id="KW-0472">Membrane</keyword>
<evidence type="ECO:0000256" key="4">
    <source>
        <dbReference type="ARBA" id="ARBA00022840"/>
    </source>
</evidence>
<evidence type="ECO:0000256" key="3">
    <source>
        <dbReference type="ARBA" id="ARBA00022741"/>
    </source>
</evidence>
<dbReference type="EMBL" id="JPKZ01022644">
    <property type="protein sequence ID" value="KHN71161.1"/>
    <property type="molecule type" value="Genomic_DNA"/>
</dbReference>
<keyword evidence="5" id="KW-0460">Magnesium</keyword>
<name>A0A0B2UJA8_TOXCA</name>
<dbReference type="STRING" id="6265.A0A0B2UJA8"/>
<gene>
    <name evidence="8" type="primary">Atp13a1</name>
    <name evidence="8" type="ORF">Tcan_02452</name>
</gene>
<dbReference type="PANTHER" id="PTHR45630:SF7">
    <property type="entry name" value="ENDOPLASMIC RETICULUM TRANSMEMBRANE HELIX TRANSLOCASE"/>
    <property type="match status" value="1"/>
</dbReference>
<keyword evidence="6" id="KW-1278">Translocase</keyword>
<keyword evidence="7" id="KW-0812">Transmembrane</keyword>
<dbReference type="GO" id="GO:0005789">
    <property type="term" value="C:endoplasmic reticulum membrane"/>
    <property type="evidence" value="ECO:0007669"/>
    <property type="project" value="TreeGrafter"/>
</dbReference>
<organism evidence="8 9">
    <name type="scientific">Toxocara canis</name>
    <name type="common">Canine roundworm</name>
    <dbReference type="NCBI Taxonomy" id="6265"/>
    <lineage>
        <taxon>Eukaryota</taxon>
        <taxon>Metazoa</taxon>
        <taxon>Ecdysozoa</taxon>
        <taxon>Nematoda</taxon>
        <taxon>Chromadorea</taxon>
        <taxon>Rhabditida</taxon>
        <taxon>Spirurina</taxon>
        <taxon>Ascaridomorpha</taxon>
        <taxon>Ascaridoidea</taxon>
        <taxon>Toxocaridae</taxon>
        <taxon>Toxocara</taxon>
    </lineage>
</organism>
<dbReference type="AlphaFoldDB" id="A0A0B2UJA8"/>
<feature type="transmembrane region" description="Helical" evidence="7">
    <location>
        <begin position="95"/>
        <end position="114"/>
    </location>
</feature>
<dbReference type="PANTHER" id="PTHR45630">
    <property type="entry name" value="CATION-TRANSPORTING ATPASE-RELATED"/>
    <property type="match status" value="1"/>
</dbReference>
<dbReference type="GO" id="GO:0005524">
    <property type="term" value="F:ATP binding"/>
    <property type="evidence" value="ECO:0007669"/>
    <property type="project" value="UniProtKB-KW"/>
</dbReference>
<dbReference type="InterPro" id="IPR008250">
    <property type="entry name" value="ATPase_P-typ_transduc_dom_A_sf"/>
</dbReference>
<protein>
    <submittedName>
        <fullName evidence="8">Putative cation-transporting ATPase 13A1</fullName>
    </submittedName>
</protein>
<dbReference type="GO" id="GO:0019829">
    <property type="term" value="F:ATPase-coupled monoatomic cation transmembrane transporter activity"/>
    <property type="evidence" value="ECO:0007669"/>
    <property type="project" value="TreeGrafter"/>
</dbReference>
<evidence type="ECO:0000313" key="8">
    <source>
        <dbReference type="EMBL" id="KHN71161.1"/>
    </source>
</evidence>
<reference evidence="8 9" key="1">
    <citation type="submission" date="2014-11" db="EMBL/GenBank/DDBJ databases">
        <title>Genetic blueprint of the zoonotic pathogen Toxocara canis.</title>
        <authorList>
            <person name="Zhu X.-Q."/>
            <person name="Korhonen P.K."/>
            <person name="Cai H."/>
            <person name="Young N.D."/>
            <person name="Nejsum P."/>
            <person name="von Samson-Himmelstjerna G."/>
            <person name="Boag P.R."/>
            <person name="Tan P."/>
            <person name="Li Q."/>
            <person name="Min J."/>
            <person name="Yang Y."/>
            <person name="Wang X."/>
            <person name="Fang X."/>
            <person name="Hall R.S."/>
            <person name="Hofmann A."/>
            <person name="Sternberg P.W."/>
            <person name="Jex A.R."/>
            <person name="Gasser R.B."/>
        </authorList>
    </citation>
    <scope>NUCLEOTIDE SEQUENCE [LARGE SCALE GENOMIC DNA]</scope>
    <source>
        <strain evidence="8">PN_DK_2014</strain>
    </source>
</reference>
<evidence type="ECO:0000256" key="2">
    <source>
        <dbReference type="ARBA" id="ARBA00022723"/>
    </source>
</evidence>
<accession>A0A0B2UJA8</accession>
<evidence type="ECO:0000256" key="5">
    <source>
        <dbReference type="ARBA" id="ARBA00022842"/>
    </source>
</evidence>
<comment type="caution">
    <text evidence="8">The sequence shown here is derived from an EMBL/GenBank/DDBJ whole genome shotgun (WGS) entry which is preliminary data.</text>
</comment>
<keyword evidence="3" id="KW-0547">Nucleotide-binding</keyword>
<comment type="subcellular location">
    <subcellularLocation>
        <location evidence="1">Membrane</location>
        <topology evidence="1">Multi-pass membrane protein</topology>
    </subcellularLocation>
</comment>
<dbReference type="OrthoDB" id="48943at2759"/>
<evidence type="ECO:0000256" key="1">
    <source>
        <dbReference type="ARBA" id="ARBA00004141"/>
    </source>
</evidence>
<dbReference type="GO" id="GO:0006874">
    <property type="term" value="P:intracellular calcium ion homeostasis"/>
    <property type="evidence" value="ECO:0007669"/>
    <property type="project" value="TreeGrafter"/>
</dbReference>
<sequence length="138" mass="15719">MLTGESVPQMKEPIEDVEKTRYFDFDSDSRLHVIFGGTKMVQHSPPAKNEAGMKAPDGGCICFVLRTGFNTSQGRLLRTIMFGVKRVTANNLETFAFILFLLVFAIAASAYLWIKGSIYRLFLKFMVILPYDYVMMVW</sequence>
<dbReference type="Proteomes" id="UP000031036">
    <property type="component" value="Unassembled WGS sequence"/>
</dbReference>
<keyword evidence="7" id="KW-1133">Transmembrane helix</keyword>
<keyword evidence="4" id="KW-0067">ATP-binding</keyword>
<dbReference type="GO" id="GO:0015662">
    <property type="term" value="F:P-type ion transporter activity"/>
    <property type="evidence" value="ECO:0007669"/>
    <property type="project" value="TreeGrafter"/>
</dbReference>
<dbReference type="Gene3D" id="2.70.150.10">
    <property type="entry name" value="Calcium-transporting ATPase, cytoplasmic transduction domain A"/>
    <property type="match status" value="1"/>
</dbReference>
<dbReference type="InterPro" id="IPR006544">
    <property type="entry name" value="P-type_TPase_V"/>
</dbReference>